<dbReference type="EMBL" id="BRXW01000080">
    <property type="protein sequence ID" value="GMI04976.1"/>
    <property type="molecule type" value="Genomic_DNA"/>
</dbReference>
<dbReference type="InterPro" id="IPR039131">
    <property type="entry name" value="NDUFAF1"/>
</dbReference>
<dbReference type="GO" id="GO:0010257">
    <property type="term" value="P:NADH dehydrogenase complex assembly"/>
    <property type="evidence" value="ECO:0007669"/>
    <property type="project" value="TreeGrafter"/>
</dbReference>
<feature type="domain" description="NADH:ubiquinone oxidoreductase intermediate-associated protein 30" evidence="3">
    <location>
        <begin position="42"/>
        <end position="216"/>
    </location>
</feature>
<evidence type="ECO:0000256" key="2">
    <source>
        <dbReference type="SAM" id="SignalP"/>
    </source>
</evidence>
<evidence type="ECO:0000256" key="1">
    <source>
        <dbReference type="ARBA" id="ARBA00007884"/>
    </source>
</evidence>
<dbReference type="OrthoDB" id="426386at2759"/>
<reference evidence="5" key="1">
    <citation type="journal article" date="2023" name="Commun. Biol.">
        <title>Genome analysis of Parmales, the sister group of diatoms, reveals the evolutionary specialization of diatoms from phago-mixotrophs to photoautotrophs.</title>
        <authorList>
            <person name="Ban H."/>
            <person name="Sato S."/>
            <person name="Yoshikawa S."/>
            <person name="Yamada K."/>
            <person name="Nakamura Y."/>
            <person name="Ichinomiya M."/>
            <person name="Sato N."/>
            <person name="Blanc-Mathieu R."/>
            <person name="Endo H."/>
            <person name="Kuwata A."/>
            <person name="Ogata H."/>
        </authorList>
    </citation>
    <scope>NUCLEOTIDE SEQUENCE [LARGE SCALE GENOMIC DNA]</scope>
    <source>
        <strain evidence="5">NIES 3700</strain>
    </source>
</reference>
<dbReference type="PANTHER" id="PTHR13194:SF19">
    <property type="entry name" value="NAD(P)-BINDING ROSSMANN-FOLD SUPERFAMILY PROTEIN"/>
    <property type="match status" value="1"/>
</dbReference>
<dbReference type="Pfam" id="PF08547">
    <property type="entry name" value="CIA30"/>
    <property type="match status" value="1"/>
</dbReference>
<dbReference type="SUPFAM" id="SSF49785">
    <property type="entry name" value="Galactose-binding domain-like"/>
    <property type="match status" value="1"/>
</dbReference>
<evidence type="ECO:0000313" key="5">
    <source>
        <dbReference type="Proteomes" id="UP001165122"/>
    </source>
</evidence>
<dbReference type="GO" id="GO:0051082">
    <property type="term" value="F:unfolded protein binding"/>
    <property type="evidence" value="ECO:0007669"/>
    <property type="project" value="TreeGrafter"/>
</dbReference>
<protein>
    <recommendedName>
        <fullName evidence="3">NADH:ubiquinone oxidoreductase intermediate-associated protein 30 domain-containing protein</fullName>
    </recommendedName>
</protein>
<sequence length="365" mass="40285">MAVLLLLLLLLAAAAIQSSALLFSQLAISSLPTSLPLFDLSSPSTPASSPFERIDDVIMGGISSSRFERNSGGDHWTFSGILRNDGGGFCGWRTKAFETPLDATGFEGVYLKIRFTSDDEPDRRTYKLTIRDDQTRGEYVRQGMFKVPRSDGSSFSTIKVPFSTLVAVRGPVINPNAPDFKKDTVFQIGMVISKFKIAASMETIDDFRDGTFAMDISEVGFYSDESQDNLNATPAAIPVMSNSTKSSFGRSVLAPVFKLVFSEKSRRRRAALNVLVDRAERRNGAKGFGRAWFQSVSVSYKNRARSRGKVSAAATFTKRFIADSVKFFLGKTLKFLVFYPLLATFKMVKLFKVKVLGKAPVPEMK</sequence>
<name>A0A9W7F749_9STRA</name>
<organism evidence="4 5">
    <name type="scientific">Triparma laevis f. longispina</name>
    <dbReference type="NCBI Taxonomy" id="1714387"/>
    <lineage>
        <taxon>Eukaryota</taxon>
        <taxon>Sar</taxon>
        <taxon>Stramenopiles</taxon>
        <taxon>Ochrophyta</taxon>
        <taxon>Bolidophyceae</taxon>
        <taxon>Parmales</taxon>
        <taxon>Triparmaceae</taxon>
        <taxon>Triparma</taxon>
    </lineage>
</organism>
<comment type="caution">
    <text evidence="4">The sequence shown here is derived from an EMBL/GenBank/DDBJ whole genome shotgun (WGS) entry which is preliminary data.</text>
</comment>
<dbReference type="PANTHER" id="PTHR13194">
    <property type="entry name" value="COMPLEX I INTERMEDIATE-ASSOCIATED PROTEIN 30"/>
    <property type="match status" value="1"/>
</dbReference>
<accession>A0A9W7F749</accession>
<keyword evidence="2" id="KW-0732">Signal</keyword>
<dbReference type="AlphaFoldDB" id="A0A9W7F749"/>
<evidence type="ECO:0000259" key="3">
    <source>
        <dbReference type="Pfam" id="PF08547"/>
    </source>
</evidence>
<dbReference type="InterPro" id="IPR008979">
    <property type="entry name" value="Galactose-bd-like_sf"/>
</dbReference>
<dbReference type="Proteomes" id="UP001165122">
    <property type="component" value="Unassembled WGS sequence"/>
</dbReference>
<dbReference type="InterPro" id="IPR013857">
    <property type="entry name" value="NADH-UbQ_OxRdtase-assoc_prot30"/>
</dbReference>
<feature type="chain" id="PRO_5040946338" description="NADH:ubiquinone oxidoreductase intermediate-associated protein 30 domain-containing protein" evidence="2">
    <location>
        <begin position="21"/>
        <end position="365"/>
    </location>
</feature>
<gene>
    <name evidence="4" type="ORF">TrLO_g2851</name>
</gene>
<keyword evidence="5" id="KW-1185">Reference proteome</keyword>
<feature type="signal peptide" evidence="2">
    <location>
        <begin position="1"/>
        <end position="20"/>
    </location>
</feature>
<comment type="similarity">
    <text evidence="1">Belongs to the CIA30 family.</text>
</comment>
<evidence type="ECO:0000313" key="4">
    <source>
        <dbReference type="EMBL" id="GMI04976.1"/>
    </source>
</evidence>
<proteinExistence type="inferred from homology"/>